<dbReference type="PANTHER" id="PTHR38589">
    <property type="entry name" value="BLR0621 PROTEIN"/>
    <property type="match status" value="1"/>
</dbReference>
<comment type="caution">
    <text evidence="4">The sequence shown here is derived from an EMBL/GenBank/DDBJ whole genome shotgun (WGS) entry which is preliminary data.</text>
</comment>
<keyword evidence="5" id="KW-1185">Reference proteome</keyword>
<keyword evidence="1" id="KW-0133">Cell shape</keyword>
<gene>
    <name evidence="4" type="ORF">P24_03126</name>
</gene>
<feature type="active site" description="Nucleophile" evidence="1">
    <location>
        <position position="125"/>
    </location>
</feature>
<keyword evidence="1" id="KW-0573">Peptidoglycan synthesis</keyword>
<dbReference type="AlphaFoldDB" id="K2K6Q1"/>
<organism evidence="4 5">
    <name type="scientific">Oceanibaculum indicum P24</name>
    <dbReference type="NCBI Taxonomy" id="1207063"/>
    <lineage>
        <taxon>Bacteria</taxon>
        <taxon>Pseudomonadati</taxon>
        <taxon>Pseudomonadota</taxon>
        <taxon>Alphaproteobacteria</taxon>
        <taxon>Rhodospirillales</taxon>
        <taxon>Oceanibaculaceae</taxon>
        <taxon>Oceanibaculum</taxon>
    </lineage>
</organism>
<dbReference type="GO" id="GO:0008360">
    <property type="term" value="P:regulation of cell shape"/>
    <property type="evidence" value="ECO:0007669"/>
    <property type="project" value="UniProtKB-UniRule"/>
</dbReference>
<feature type="active site" description="Proton donor/acceptor" evidence="1">
    <location>
        <position position="113"/>
    </location>
</feature>
<comment type="pathway">
    <text evidence="1">Cell wall biogenesis; peptidoglycan biosynthesis.</text>
</comment>
<dbReference type="Pfam" id="PF03734">
    <property type="entry name" value="YkuD"/>
    <property type="match status" value="1"/>
</dbReference>
<evidence type="ECO:0000313" key="5">
    <source>
        <dbReference type="Proteomes" id="UP000006746"/>
    </source>
</evidence>
<sequence length="151" mass="16486">MSLKCTLGKGGPVPDKQEGDGGTPLGDWPLRKLHYRADRGGAPLTGLPSLAIDRLDGWCDDPADPAYNRPVRLPYPASHETMWREDGLYDLVVELGYNDDPVVPGKGSAIFLHIARPDYAPTEGCVALSEPDLRRLLARCGPQTLLRVELI</sequence>
<evidence type="ECO:0000259" key="3">
    <source>
        <dbReference type="PROSITE" id="PS52029"/>
    </source>
</evidence>
<dbReference type="InterPro" id="IPR005490">
    <property type="entry name" value="LD_TPept_cat_dom"/>
</dbReference>
<keyword evidence="1" id="KW-0961">Cell wall biogenesis/degradation</keyword>
<evidence type="ECO:0000256" key="2">
    <source>
        <dbReference type="SAM" id="MobiDB-lite"/>
    </source>
</evidence>
<evidence type="ECO:0000256" key="1">
    <source>
        <dbReference type="PROSITE-ProRule" id="PRU01373"/>
    </source>
</evidence>
<dbReference type="eggNOG" id="COG3786">
    <property type="taxonomic scope" value="Bacteria"/>
</dbReference>
<dbReference type="PROSITE" id="PS52029">
    <property type="entry name" value="LD_TPASE"/>
    <property type="match status" value="1"/>
</dbReference>
<dbReference type="GO" id="GO:0071555">
    <property type="term" value="P:cell wall organization"/>
    <property type="evidence" value="ECO:0007669"/>
    <property type="project" value="UniProtKB-UniRule"/>
</dbReference>
<dbReference type="PANTHER" id="PTHR38589:SF1">
    <property type="entry name" value="BLR0621 PROTEIN"/>
    <property type="match status" value="1"/>
</dbReference>
<dbReference type="PATRIC" id="fig|1207063.3.peg.635"/>
<accession>K2K6Q1</accession>
<feature type="domain" description="L,D-TPase catalytic" evidence="3">
    <location>
        <begin position="1"/>
        <end position="151"/>
    </location>
</feature>
<dbReference type="GO" id="GO:0016740">
    <property type="term" value="F:transferase activity"/>
    <property type="evidence" value="ECO:0007669"/>
    <property type="project" value="InterPro"/>
</dbReference>
<dbReference type="STRING" id="1207063.P24_03126"/>
<protein>
    <recommendedName>
        <fullName evidence="3">L,D-TPase catalytic domain-containing protein</fullName>
    </recommendedName>
</protein>
<dbReference type="GO" id="GO:0009252">
    <property type="term" value="P:peptidoglycan biosynthetic process"/>
    <property type="evidence" value="ECO:0007669"/>
    <property type="project" value="UniProtKB-KW"/>
</dbReference>
<dbReference type="Proteomes" id="UP000006746">
    <property type="component" value="Unassembled WGS sequence"/>
</dbReference>
<dbReference type="EMBL" id="AMRL01000002">
    <property type="protein sequence ID" value="EKE78519.1"/>
    <property type="molecule type" value="Genomic_DNA"/>
</dbReference>
<proteinExistence type="predicted"/>
<feature type="region of interest" description="Disordered" evidence="2">
    <location>
        <begin position="1"/>
        <end position="25"/>
    </location>
</feature>
<evidence type="ECO:0000313" key="4">
    <source>
        <dbReference type="EMBL" id="EKE78519.1"/>
    </source>
</evidence>
<reference evidence="4 5" key="1">
    <citation type="journal article" date="2012" name="J. Bacteriol.">
        <title>Genome Sequence of Oceanibaculum indicum Type Strain P24.</title>
        <authorList>
            <person name="Lai Q."/>
            <person name="Shao Z."/>
        </authorList>
    </citation>
    <scope>NUCLEOTIDE SEQUENCE [LARGE SCALE GENOMIC DNA]</scope>
    <source>
        <strain evidence="4 5">P24</strain>
    </source>
</reference>
<name>K2K6Q1_9PROT</name>